<dbReference type="GO" id="GO:0016874">
    <property type="term" value="F:ligase activity"/>
    <property type="evidence" value="ECO:0007669"/>
    <property type="project" value="UniProtKB-KW"/>
</dbReference>
<dbReference type="Proteomes" id="UP000189933">
    <property type="component" value="Unassembled WGS sequence"/>
</dbReference>
<dbReference type="HAMAP" id="MF_01940">
    <property type="entry name" value="RNA_CPDase"/>
    <property type="match status" value="1"/>
</dbReference>
<comment type="function">
    <text evidence="2">Hydrolyzes RNA 2',3'-cyclic phosphodiester to an RNA 2'-phosphomonoester.</text>
</comment>
<feature type="domain" description="Phosphoesterase HXTX" evidence="3">
    <location>
        <begin position="21"/>
        <end position="85"/>
    </location>
</feature>
<organism evidence="4 5">
    <name type="scientific">Carboxydocella sporoproducens DSM 16521</name>
    <dbReference type="NCBI Taxonomy" id="1121270"/>
    <lineage>
        <taxon>Bacteria</taxon>
        <taxon>Bacillati</taxon>
        <taxon>Bacillota</taxon>
        <taxon>Clostridia</taxon>
        <taxon>Eubacteriales</taxon>
        <taxon>Clostridiales Family XVI. Incertae Sedis</taxon>
        <taxon>Carboxydocella</taxon>
    </lineage>
</organism>
<keyword evidence="4" id="KW-0436">Ligase</keyword>
<name>A0A1T4NVR1_9FIRM</name>
<dbReference type="OrthoDB" id="9789350at2"/>
<dbReference type="AlphaFoldDB" id="A0A1T4NVR1"/>
<evidence type="ECO:0000313" key="4">
    <source>
        <dbReference type="EMBL" id="SJZ83313.1"/>
    </source>
</evidence>
<sequence length="185" mass="21004">MRLFLGLWLPGQWRERLAGLEVPCPGVKWVEKENLHLTLRFLGEVDEKSLPSLQKHLASISLSPFTLQSSGPGAFPDRLAPRVLWWGVRGRTERDSQRLFQLKTEVDEALSRWGMAPEARGWRPHITLARVKEGARVYWPPQQNILLPPWPVTGFALIASTLTAQGPIYRNLCEFSLSGQEEKKG</sequence>
<reference evidence="5" key="1">
    <citation type="submission" date="2017-02" db="EMBL/GenBank/DDBJ databases">
        <authorList>
            <person name="Varghese N."/>
            <person name="Submissions S."/>
        </authorList>
    </citation>
    <scope>NUCLEOTIDE SEQUENCE [LARGE SCALE GENOMIC DNA]</scope>
    <source>
        <strain evidence="5">DSM 16521</strain>
    </source>
</reference>
<evidence type="ECO:0000256" key="2">
    <source>
        <dbReference type="HAMAP-Rule" id="MF_01940"/>
    </source>
</evidence>
<dbReference type="Pfam" id="PF02834">
    <property type="entry name" value="LigT_PEase"/>
    <property type="match status" value="2"/>
</dbReference>
<feature type="short sequence motif" description="HXTX 2" evidence="2">
    <location>
        <begin position="125"/>
        <end position="128"/>
    </location>
</feature>
<feature type="domain" description="Phosphoesterase HXTX" evidence="3">
    <location>
        <begin position="96"/>
        <end position="169"/>
    </location>
</feature>
<evidence type="ECO:0000259" key="3">
    <source>
        <dbReference type="Pfam" id="PF02834"/>
    </source>
</evidence>
<keyword evidence="5" id="KW-1185">Reference proteome</keyword>
<dbReference type="Gene3D" id="3.90.1140.10">
    <property type="entry name" value="Cyclic phosphodiesterase"/>
    <property type="match status" value="1"/>
</dbReference>
<dbReference type="SUPFAM" id="SSF55144">
    <property type="entry name" value="LigT-like"/>
    <property type="match status" value="1"/>
</dbReference>
<comment type="similarity">
    <text evidence="2">Belongs to the 2H phosphoesterase superfamily. ThpR family.</text>
</comment>
<keyword evidence="1 2" id="KW-0378">Hydrolase</keyword>
<dbReference type="GO" id="GO:0008664">
    <property type="term" value="F:RNA 2',3'-cyclic 3'-phosphodiesterase activity"/>
    <property type="evidence" value="ECO:0007669"/>
    <property type="project" value="UniProtKB-EC"/>
</dbReference>
<dbReference type="InterPro" id="IPR009097">
    <property type="entry name" value="Cyclic_Pdiesterase"/>
</dbReference>
<dbReference type="EC" id="3.1.4.58" evidence="2"/>
<dbReference type="PANTHER" id="PTHR35561:SF1">
    <property type="entry name" value="RNA 2',3'-CYCLIC PHOSPHODIESTERASE"/>
    <property type="match status" value="1"/>
</dbReference>
<evidence type="ECO:0000313" key="5">
    <source>
        <dbReference type="Proteomes" id="UP000189933"/>
    </source>
</evidence>
<dbReference type="InterPro" id="IPR004175">
    <property type="entry name" value="RNA_CPDase"/>
</dbReference>
<feature type="active site" description="Proton donor" evidence="2">
    <location>
        <position position="36"/>
    </location>
</feature>
<dbReference type="NCBIfam" id="TIGR02258">
    <property type="entry name" value="2_5_ligase"/>
    <property type="match status" value="1"/>
</dbReference>
<proteinExistence type="inferred from homology"/>
<dbReference type="PANTHER" id="PTHR35561">
    <property type="entry name" value="RNA 2',3'-CYCLIC PHOSPHODIESTERASE"/>
    <property type="match status" value="1"/>
</dbReference>
<feature type="active site" description="Proton acceptor" evidence="2">
    <location>
        <position position="125"/>
    </location>
</feature>
<feature type="short sequence motif" description="HXTX 1" evidence="2">
    <location>
        <begin position="36"/>
        <end position="39"/>
    </location>
</feature>
<comment type="catalytic activity">
    <reaction evidence="2">
        <text>a 3'-end 2',3'-cyclophospho-ribonucleotide-RNA + H2O = a 3'-end 2'-phospho-ribonucleotide-RNA + H(+)</text>
        <dbReference type="Rhea" id="RHEA:11828"/>
        <dbReference type="Rhea" id="RHEA-COMP:10464"/>
        <dbReference type="Rhea" id="RHEA-COMP:17353"/>
        <dbReference type="ChEBI" id="CHEBI:15377"/>
        <dbReference type="ChEBI" id="CHEBI:15378"/>
        <dbReference type="ChEBI" id="CHEBI:83064"/>
        <dbReference type="ChEBI" id="CHEBI:173113"/>
        <dbReference type="EC" id="3.1.4.58"/>
    </reaction>
</comment>
<dbReference type="InterPro" id="IPR014051">
    <property type="entry name" value="Phosphoesterase_HXTX"/>
</dbReference>
<protein>
    <recommendedName>
        <fullName evidence="2">RNA 2',3'-cyclic phosphodiesterase</fullName>
        <shortName evidence="2">RNA 2',3'-CPDase</shortName>
        <ecNumber evidence="2">3.1.4.58</ecNumber>
    </recommendedName>
</protein>
<evidence type="ECO:0000256" key="1">
    <source>
        <dbReference type="ARBA" id="ARBA00022801"/>
    </source>
</evidence>
<dbReference type="EMBL" id="FUXM01000008">
    <property type="protein sequence ID" value="SJZ83313.1"/>
    <property type="molecule type" value="Genomic_DNA"/>
</dbReference>
<dbReference type="RefSeq" id="WP_159071834.1">
    <property type="nucleotide sequence ID" value="NZ_FUXM01000008.1"/>
</dbReference>
<accession>A0A1T4NVR1</accession>
<dbReference type="GO" id="GO:0004113">
    <property type="term" value="F:2',3'-cyclic-nucleotide 3'-phosphodiesterase activity"/>
    <property type="evidence" value="ECO:0007669"/>
    <property type="project" value="InterPro"/>
</dbReference>
<gene>
    <name evidence="4" type="ORF">SAMN02745885_01051</name>
</gene>